<evidence type="ECO:0000259" key="4">
    <source>
        <dbReference type="PROSITE" id="PS50043"/>
    </source>
</evidence>
<keyword evidence="3" id="KW-0804">Transcription</keyword>
<dbReference type="EMBL" id="AUZX01000134">
    <property type="protein sequence ID" value="EQD81113.1"/>
    <property type="molecule type" value="Genomic_DNA"/>
</dbReference>
<dbReference type="InterPro" id="IPR016032">
    <property type="entry name" value="Sig_transdc_resp-reg_C-effctor"/>
</dbReference>
<evidence type="ECO:0000256" key="2">
    <source>
        <dbReference type="ARBA" id="ARBA00023125"/>
    </source>
</evidence>
<organism evidence="5">
    <name type="scientific">mine drainage metagenome</name>
    <dbReference type="NCBI Taxonomy" id="410659"/>
    <lineage>
        <taxon>unclassified sequences</taxon>
        <taxon>metagenomes</taxon>
        <taxon>ecological metagenomes</taxon>
    </lineage>
</organism>
<dbReference type="Gene3D" id="3.30.450.80">
    <property type="entry name" value="Transcription factor LuxR-like, autoinducer-binding domain"/>
    <property type="match status" value="1"/>
</dbReference>
<dbReference type="PANTHER" id="PTHR44688:SF16">
    <property type="entry name" value="DNA-BINDING TRANSCRIPTIONAL ACTIVATOR DEVR_DOSR"/>
    <property type="match status" value="1"/>
</dbReference>
<evidence type="ECO:0000256" key="1">
    <source>
        <dbReference type="ARBA" id="ARBA00023015"/>
    </source>
</evidence>
<evidence type="ECO:0000256" key="3">
    <source>
        <dbReference type="ARBA" id="ARBA00023163"/>
    </source>
</evidence>
<feature type="non-terminal residue" evidence="5">
    <location>
        <position position="224"/>
    </location>
</feature>
<dbReference type="Pfam" id="PF03472">
    <property type="entry name" value="Autoind_bind"/>
    <property type="match status" value="1"/>
</dbReference>
<keyword evidence="2" id="KW-0238">DNA-binding</keyword>
<dbReference type="Pfam" id="PF00196">
    <property type="entry name" value="GerE"/>
    <property type="match status" value="1"/>
</dbReference>
<dbReference type="GO" id="GO:0006355">
    <property type="term" value="P:regulation of DNA-templated transcription"/>
    <property type="evidence" value="ECO:0007669"/>
    <property type="project" value="InterPro"/>
</dbReference>
<dbReference type="SMART" id="SM00421">
    <property type="entry name" value="HTH_LUXR"/>
    <property type="match status" value="1"/>
</dbReference>
<feature type="non-terminal residue" evidence="5">
    <location>
        <position position="1"/>
    </location>
</feature>
<protein>
    <submittedName>
        <fullName evidence="5">LuxR family transcriptional regulator</fullName>
    </submittedName>
</protein>
<dbReference type="PANTHER" id="PTHR44688">
    <property type="entry name" value="DNA-BINDING TRANSCRIPTIONAL ACTIVATOR DEVR_DOSR"/>
    <property type="match status" value="1"/>
</dbReference>
<dbReference type="SUPFAM" id="SSF46894">
    <property type="entry name" value="C-terminal effector domain of the bipartite response regulators"/>
    <property type="match status" value="1"/>
</dbReference>
<name>T1CGZ0_9ZZZZ</name>
<dbReference type="InterPro" id="IPR000792">
    <property type="entry name" value="Tscrpt_reg_LuxR_C"/>
</dbReference>
<dbReference type="InterPro" id="IPR036693">
    <property type="entry name" value="TF_LuxR_autoind-bd_dom_sf"/>
</dbReference>
<dbReference type="InterPro" id="IPR036388">
    <property type="entry name" value="WH-like_DNA-bd_sf"/>
</dbReference>
<accession>T1CGZ0</accession>
<reference evidence="5" key="1">
    <citation type="submission" date="2013-08" db="EMBL/GenBank/DDBJ databases">
        <authorList>
            <person name="Mendez C."/>
            <person name="Richter M."/>
            <person name="Ferrer M."/>
            <person name="Sanchez J."/>
        </authorList>
    </citation>
    <scope>NUCLEOTIDE SEQUENCE</scope>
</reference>
<dbReference type="AlphaFoldDB" id="T1CGZ0"/>
<evidence type="ECO:0000313" key="5">
    <source>
        <dbReference type="EMBL" id="EQD81113.1"/>
    </source>
</evidence>
<reference evidence="5" key="2">
    <citation type="journal article" date="2014" name="ISME J.">
        <title>Microbial stratification in low pH oxic and suboxic macroscopic growths along an acid mine drainage.</title>
        <authorList>
            <person name="Mendez-Garcia C."/>
            <person name="Mesa V."/>
            <person name="Sprenger R.R."/>
            <person name="Richter M."/>
            <person name="Diez M.S."/>
            <person name="Solano J."/>
            <person name="Bargiela R."/>
            <person name="Golyshina O.V."/>
            <person name="Manteca A."/>
            <person name="Ramos J.L."/>
            <person name="Gallego J.R."/>
            <person name="Llorente I."/>
            <person name="Martins Dos Santos V.A."/>
            <person name="Jensen O.N."/>
            <person name="Pelaez A.I."/>
            <person name="Sanchez J."/>
            <person name="Ferrer M."/>
        </authorList>
    </citation>
    <scope>NUCLEOTIDE SEQUENCE</scope>
</reference>
<dbReference type="PROSITE" id="PS50043">
    <property type="entry name" value="HTH_LUXR_2"/>
    <property type="match status" value="1"/>
</dbReference>
<comment type="caution">
    <text evidence="5">The sequence shown here is derived from an EMBL/GenBank/DDBJ whole genome shotgun (WGS) entry which is preliminary data.</text>
</comment>
<dbReference type="CDD" id="cd06170">
    <property type="entry name" value="LuxR_C_like"/>
    <property type="match status" value="1"/>
</dbReference>
<dbReference type="GO" id="GO:0003677">
    <property type="term" value="F:DNA binding"/>
    <property type="evidence" value="ECO:0007669"/>
    <property type="project" value="UniProtKB-KW"/>
</dbReference>
<dbReference type="SUPFAM" id="SSF75516">
    <property type="entry name" value="Pheromone-binding domain of LuxR-like quorum-sensing transcription factors"/>
    <property type="match status" value="1"/>
</dbReference>
<gene>
    <name evidence="5" type="ORF">B1A_00171</name>
</gene>
<dbReference type="InterPro" id="IPR005143">
    <property type="entry name" value="TF_LuxR_autoind-bd_dom"/>
</dbReference>
<keyword evidence="1" id="KW-0805">Transcription regulation</keyword>
<dbReference type="PRINTS" id="PR00038">
    <property type="entry name" value="HTHLUXR"/>
</dbReference>
<dbReference type="Gene3D" id="1.10.10.10">
    <property type="entry name" value="Winged helix-like DNA-binding domain superfamily/Winged helix DNA-binding domain"/>
    <property type="match status" value="1"/>
</dbReference>
<proteinExistence type="predicted"/>
<feature type="domain" description="HTH luxR-type" evidence="4">
    <location>
        <begin position="163"/>
        <end position="224"/>
    </location>
</feature>
<sequence>AATSEQCSLADLGAAFQASLERLGFRYFACCSRIDPRDPPAAALLLHNYPPAWAQRFRAAGHFRLDPVLQLAERSPAPFFWDAAFATRPITKRQRGVLDEAAGYGIAHGYTVPLEACGPAGSPRASCSVVPEGGAIDPRSYTTVQLLAVYLYGFARRARLQHSGAVGAELTPRERQCLELVACGKTDWEIARLLGLSPCTVHYHIENAKRRFDVITRIQAVVRA</sequence>